<dbReference type="Gene3D" id="3.20.20.80">
    <property type="entry name" value="Glycosidases"/>
    <property type="match status" value="1"/>
</dbReference>
<dbReference type="Proteomes" id="UP000240739">
    <property type="component" value="Unassembled WGS sequence"/>
</dbReference>
<keyword evidence="2" id="KW-0732">Signal</keyword>
<dbReference type="GO" id="GO:0004553">
    <property type="term" value="F:hydrolase activity, hydrolyzing O-glycosyl compounds"/>
    <property type="evidence" value="ECO:0007669"/>
    <property type="project" value="TreeGrafter"/>
</dbReference>
<evidence type="ECO:0000313" key="3">
    <source>
        <dbReference type="EMBL" id="PTL55050.1"/>
    </source>
</evidence>
<accession>A0A2T4UCV2</accession>
<dbReference type="InterPro" id="IPR017853">
    <property type="entry name" value="GH"/>
</dbReference>
<proteinExistence type="predicted"/>
<feature type="region of interest" description="Disordered" evidence="1">
    <location>
        <begin position="489"/>
        <end position="509"/>
    </location>
</feature>
<dbReference type="AlphaFoldDB" id="A0A2T4UCV2"/>
<feature type="chain" id="PRO_5038939751" evidence="2">
    <location>
        <begin position="25"/>
        <end position="509"/>
    </location>
</feature>
<evidence type="ECO:0000256" key="2">
    <source>
        <dbReference type="SAM" id="SignalP"/>
    </source>
</evidence>
<protein>
    <submittedName>
        <fullName evidence="3">Uncharacterized protein</fullName>
    </submittedName>
</protein>
<feature type="signal peptide" evidence="2">
    <location>
        <begin position="1"/>
        <end position="24"/>
    </location>
</feature>
<keyword evidence="4" id="KW-1185">Reference proteome</keyword>
<dbReference type="OrthoDB" id="5241152at2"/>
<dbReference type="RefSeq" id="WP_107571151.1">
    <property type="nucleotide sequence ID" value="NZ_PYYB01000004.1"/>
</dbReference>
<sequence length="509" mass="57011">MGRSGLRAALGLLLVLLTGLSVPAAAPAARDLEVGIADDAVFLHRPAQAPRIVRRWKALGVEVARVHARWIVIAPRPHDRRPPRGFNATAHTDPGYNWATLDLAVDTLRAAGIRPMVSITGSGPLWTSLEPRRGNHRWKPDPAQFAAFAHAVATRYRGRVHRYIVWNEPNQAAWLQPQFTCRRGRCTPFSPHHYRRLYRSAYDAVKRVDPGAQVLTGALAPKGSNPRRPNAAMRPLTFLRAMSCVSERYRRLRSGGCPRQGALRTDGLAYHPHGVQRAPDQRNPQRDEAGLADLPRLKAALDRSVARGILRGPSRRRPLDLYLTEYAYQTNPPDRAIGVSLAKQARWLAQSSYLAWRDPRVRTLAHYEWRDEKISRKAPTGTRAYASWQSGLLFADGRRKPALAVFPNPLWAFTSGARVRLWGQVRPGEGRTGVVVLRRRAGSRTARPVARVRTDRRGVWTTSLSRRGARRGDTYAFRYVLPPAVTGRATPLRRTTPALRPAGVRPRTR</sequence>
<comment type="caution">
    <text evidence="3">The sequence shown here is derived from an EMBL/GenBank/DDBJ whole genome shotgun (WGS) entry which is preliminary data.</text>
</comment>
<name>A0A2T4UCV2_9ACTN</name>
<dbReference type="PANTHER" id="PTHR12631">
    <property type="entry name" value="ALPHA-L-IDURONIDASE"/>
    <property type="match status" value="1"/>
</dbReference>
<evidence type="ECO:0000256" key="1">
    <source>
        <dbReference type="SAM" id="MobiDB-lite"/>
    </source>
</evidence>
<gene>
    <name evidence="3" type="ORF">C7Y72_21000</name>
</gene>
<dbReference type="InterPro" id="IPR051923">
    <property type="entry name" value="Glycosyl_Hydrolase_39"/>
</dbReference>
<reference evidence="3 4" key="1">
    <citation type="submission" date="2018-03" db="EMBL/GenBank/DDBJ databases">
        <title>Aquarubrobacter algicola gen. nov., sp. nov., a novel actinobacterium isolated from shallow eutrophic lake during the end of cyanobacterial harmful algal blooms.</title>
        <authorList>
            <person name="Chun S.J."/>
        </authorList>
    </citation>
    <scope>NUCLEOTIDE SEQUENCE [LARGE SCALE GENOMIC DNA]</scope>
    <source>
        <strain evidence="3 4">Seoho-28</strain>
    </source>
</reference>
<dbReference type="EMBL" id="PYYB01000004">
    <property type="protein sequence ID" value="PTL55050.1"/>
    <property type="molecule type" value="Genomic_DNA"/>
</dbReference>
<organism evidence="3 4">
    <name type="scientific">Paraconexibacter algicola</name>
    <dbReference type="NCBI Taxonomy" id="2133960"/>
    <lineage>
        <taxon>Bacteria</taxon>
        <taxon>Bacillati</taxon>
        <taxon>Actinomycetota</taxon>
        <taxon>Thermoleophilia</taxon>
        <taxon>Solirubrobacterales</taxon>
        <taxon>Paraconexibacteraceae</taxon>
        <taxon>Paraconexibacter</taxon>
    </lineage>
</organism>
<dbReference type="PANTHER" id="PTHR12631:SF10">
    <property type="entry name" value="BETA-XYLOSIDASE-LIKE PROTEIN-RELATED"/>
    <property type="match status" value="1"/>
</dbReference>
<dbReference type="SUPFAM" id="SSF51445">
    <property type="entry name" value="(Trans)glycosidases"/>
    <property type="match status" value="1"/>
</dbReference>
<evidence type="ECO:0000313" key="4">
    <source>
        <dbReference type="Proteomes" id="UP000240739"/>
    </source>
</evidence>